<dbReference type="EMBL" id="KQ965761">
    <property type="protein sequence ID" value="KXS15541.1"/>
    <property type="molecule type" value="Genomic_DNA"/>
</dbReference>
<accession>A0A139AFF3</accession>
<dbReference type="Proteomes" id="UP000070544">
    <property type="component" value="Unassembled WGS sequence"/>
</dbReference>
<evidence type="ECO:0000313" key="2">
    <source>
        <dbReference type="Proteomes" id="UP000070544"/>
    </source>
</evidence>
<gene>
    <name evidence="1" type="ORF">M427DRAFT_32235</name>
</gene>
<sequence length="210" mass="23136">MAAHNSPLSADLASLSQELRSWFFHYAAEFRMEARILIYGVQLLLGLLVDPLPPFSSAGVPHAAPSCLRFRPTQAATPHQIEPTMCKNLVYVKSWTVGAVVTDADGAVMLQKDALEMAVICVPKALCHTGLLNRSPYGNFLYLGDGAFEDLRSVQQYPINPTQHTSFPYLRLLPQLFGGQPPAMVNHYPDLIPNDVRAKFARLTSNDVDA</sequence>
<evidence type="ECO:0000313" key="1">
    <source>
        <dbReference type="EMBL" id="KXS15541.1"/>
    </source>
</evidence>
<dbReference type="AlphaFoldDB" id="A0A139AFF3"/>
<proteinExistence type="predicted"/>
<dbReference type="OrthoDB" id="10679231at2759"/>
<organism evidence="1 2">
    <name type="scientific">Gonapodya prolifera (strain JEL478)</name>
    <name type="common">Monoblepharis prolifera</name>
    <dbReference type="NCBI Taxonomy" id="1344416"/>
    <lineage>
        <taxon>Eukaryota</taxon>
        <taxon>Fungi</taxon>
        <taxon>Fungi incertae sedis</taxon>
        <taxon>Chytridiomycota</taxon>
        <taxon>Chytridiomycota incertae sedis</taxon>
        <taxon>Monoblepharidomycetes</taxon>
        <taxon>Monoblepharidales</taxon>
        <taxon>Gonapodyaceae</taxon>
        <taxon>Gonapodya</taxon>
    </lineage>
</organism>
<protein>
    <submittedName>
        <fullName evidence="1">Uncharacterized protein</fullName>
    </submittedName>
</protein>
<keyword evidence="2" id="KW-1185">Reference proteome</keyword>
<name>A0A139AFF3_GONPJ</name>
<reference evidence="1 2" key="1">
    <citation type="journal article" date="2015" name="Genome Biol. Evol.">
        <title>Phylogenomic analyses indicate that early fungi evolved digesting cell walls of algal ancestors of land plants.</title>
        <authorList>
            <person name="Chang Y."/>
            <person name="Wang S."/>
            <person name="Sekimoto S."/>
            <person name="Aerts A.L."/>
            <person name="Choi C."/>
            <person name="Clum A."/>
            <person name="LaButti K.M."/>
            <person name="Lindquist E.A."/>
            <person name="Yee Ngan C."/>
            <person name="Ohm R.A."/>
            <person name="Salamov A.A."/>
            <person name="Grigoriev I.V."/>
            <person name="Spatafora J.W."/>
            <person name="Berbee M.L."/>
        </authorList>
    </citation>
    <scope>NUCLEOTIDE SEQUENCE [LARGE SCALE GENOMIC DNA]</scope>
    <source>
        <strain evidence="1 2">JEL478</strain>
    </source>
</reference>